<protein>
    <submittedName>
        <fullName evidence="1">Uncharacterized protein</fullName>
    </submittedName>
</protein>
<accession>A0A7Z9CHB8</accession>
<organism evidence="1 2">
    <name type="scientific">Bergeyella zoohelcum</name>
    <dbReference type="NCBI Taxonomy" id="1015"/>
    <lineage>
        <taxon>Bacteria</taxon>
        <taxon>Pseudomonadati</taxon>
        <taxon>Bacteroidota</taxon>
        <taxon>Flavobacteriia</taxon>
        <taxon>Flavobacteriales</taxon>
        <taxon>Weeksellaceae</taxon>
        <taxon>Bergeyella</taxon>
    </lineage>
</organism>
<comment type="caution">
    <text evidence="1">The sequence shown here is derived from an EMBL/GenBank/DDBJ whole genome shotgun (WGS) entry which is preliminary data.</text>
</comment>
<gene>
    <name evidence="1" type="ORF">NCTC12929_01583</name>
</gene>
<proteinExistence type="predicted"/>
<sequence>MFNNTEKPIDQVEVLTDASALSVLKGGKC</sequence>
<dbReference type="EMBL" id="UYIV01000001">
    <property type="protein sequence ID" value="VDH04731.1"/>
    <property type="molecule type" value="Genomic_DNA"/>
</dbReference>
<reference evidence="1 2" key="1">
    <citation type="submission" date="2018-11" db="EMBL/GenBank/DDBJ databases">
        <authorList>
            <consortium name="Pathogen Informatics"/>
        </authorList>
    </citation>
    <scope>NUCLEOTIDE SEQUENCE [LARGE SCALE GENOMIC DNA]</scope>
    <source>
        <strain evidence="1 2">NCTC12929</strain>
    </source>
</reference>
<evidence type="ECO:0000313" key="2">
    <source>
        <dbReference type="Proteomes" id="UP000270205"/>
    </source>
</evidence>
<dbReference type="AlphaFoldDB" id="A0A7Z9CHB8"/>
<name>A0A7Z9CHB8_9FLAO</name>
<evidence type="ECO:0000313" key="1">
    <source>
        <dbReference type="EMBL" id="VDH04731.1"/>
    </source>
</evidence>
<dbReference type="Proteomes" id="UP000270205">
    <property type="component" value="Unassembled WGS sequence"/>
</dbReference>